<keyword evidence="4" id="KW-0963">Cytoplasm</keyword>
<accession>A0A075UMB8</accession>
<dbReference type="EMBL" id="CP008953">
    <property type="protein sequence ID" value="AIG73719.1"/>
    <property type="molecule type" value="Genomic_DNA"/>
</dbReference>
<keyword evidence="10" id="KW-1185">Reference proteome</keyword>
<comment type="subcellular location">
    <subcellularLocation>
        <location evidence="1">Cytoplasm</location>
    </subcellularLocation>
</comment>
<reference evidence="9 10" key="1">
    <citation type="journal article" date="2014" name="J. Biotechnol.">
        <title>Complete genome sequence of the actinobacterium Amycolatopsis japonica MG417-CF17(T) (=DSM 44213T) producing (S,S)-N,N'-ethylenediaminedisuccinic acid.</title>
        <authorList>
            <person name="Stegmann E."/>
            <person name="Albersmeier A."/>
            <person name="Spohn M."/>
            <person name="Gert H."/>
            <person name="Weber T."/>
            <person name="Wohlleben W."/>
            <person name="Kalinowski J."/>
            <person name="Ruckert C."/>
        </authorList>
    </citation>
    <scope>NUCLEOTIDE SEQUENCE [LARGE SCALE GENOMIC DNA]</scope>
    <source>
        <strain evidence="10">MG417-CF17 (DSM 44213)</strain>
    </source>
</reference>
<dbReference type="InterPro" id="IPR007793">
    <property type="entry name" value="DivIVA_fam"/>
</dbReference>
<gene>
    <name evidence="9" type="ORF">AJAP_03975</name>
</gene>
<keyword evidence="7" id="KW-0131">Cell cycle</keyword>
<dbReference type="RefSeq" id="WP_038508226.1">
    <property type="nucleotide sequence ID" value="NZ_CP008953.1"/>
</dbReference>
<dbReference type="STRING" id="208439.AJAP_03975"/>
<comment type="similarity">
    <text evidence="2">Belongs to the DivIVA family.</text>
</comment>
<evidence type="ECO:0000256" key="7">
    <source>
        <dbReference type="ARBA" id="ARBA00023306"/>
    </source>
</evidence>
<evidence type="ECO:0000256" key="6">
    <source>
        <dbReference type="ARBA" id="ARBA00023054"/>
    </source>
</evidence>
<keyword evidence="5" id="KW-0132">Cell division</keyword>
<dbReference type="PANTHER" id="PTHR35794">
    <property type="entry name" value="CELL DIVISION PROTEIN DIVIVA"/>
    <property type="match status" value="1"/>
</dbReference>
<dbReference type="NCBIfam" id="TIGR03544">
    <property type="entry name" value="DivI1A_domain"/>
    <property type="match status" value="2"/>
</dbReference>
<dbReference type="eggNOG" id="COG3599">
    <property type="taxonomic scope" value="Bacteria"/>
</dbReference>
<evidence type="ECO:0000256" key="5">
    <source>
        <dbReference type="ARBA" id="ARBA00022618"/>
    </source>
</evidence>
<evidence type="ECO:0000313" key="9">
    <source>
        <dbReference type="EMBL" id="AIG73719.1"/>
    </source>
</evidence>
<organism evidence="9 10">
    <name type="scientific">Amycolatopsis japonica</name>
    <dbReference type="NCBI Taxonomy" id="208439"/>
    <lineage>
        <taxon>Bacteria</taxon>
        <taxon>Bacillati</taxon>
        <taxon>Actinomycetota</taxon>
        <taxon>Actinomycetes</taxon>
        <taxon>Pseudonocardiales</taxon>
        <taxon>Pseudonocardiaceae</taxon>
        <taxon>Amycolatopsis</taxon>
        <taxon>Amycolatopsis japonica group</taxon>
    </lineage>
</organism>
<dbReference type="AlphaFoldDB" id="A0A075UMB8"/>
<dbReference type="KEGG" id="aja:AJAP_03975"/>
<evidence type="ECO:0000256" key="8">
    <source>
        <dbReference type="ARBA" id="ARBA00031737"/>
    </source>
</evidence>
<evidence type="ECO:0000256" key="3">
    <source>
        <dbReference type="ARBA" id="ARBA00018787"/>
    </source>
</evidence>
<dbReference type="HOGENOM" id="CLU_166591_0_0_11"/>
<name>A0A075UMB8_9PSEU</name>
<evidence type="ECO:0000256" key="2">
    <source>
        <dbReference type="ARBA" id="ARBA00009008"/>
    </source>
</evidence>
<dbReference type="GO" id="GO:0005737">
    <property type="term" value="C:cytoplasm"/>
    <property type="evidence" value="ECO:0007669"/>
    <property type="project" value="UniProtKB-SubCell"/>
</dbReference>
<proteinExistence type="inferred from homology"/>
<dbReference type="GO" id="GO:0051301">
    <property type="term" value="P:cell division"/>
    <property type="evidence" value="ECO:0007669"/>
    <property type="project" value="UniProtKB-KW"/>
</dbReference>
<dbReference type="Gene3D" id="6.10.250.660">
    <property type="match status" value="2"/>
</dbReference>
<dbReference type="Proteomes" id="UP000028492">
    <property type="component" value="Chromosome"/>
</dbReference>
<sequence length="109" mass="12009">MPVTAFEARTRQFDRAPIGARGYHEPAVDAFLERVAATLDGDDDLSVSDVHNVAFAKAPLSKRGYDPAAVDAFLRDVEGTLAGLSQSSGYYIAPALEHTHNRKPLWRRR</sequence>
<evidence type="ECO:0000256" key="4">
    <source>
        <dbReference type="ARBA" id="ARBA00022490"/>
    </source>
</evidence>
<protein>
    <recommendedName>
        <fullName evidence="3">Cell wall synthesis protein Wag31</fullName>
    </recommendedName>
    <alternativeName>
        <fullName evidence="8">Antigen 84</fullName>
    </alternativeName>
</protein>
<evidence type="ECO:0000313" key="10">
    <source>
        <dbReference type="Proteomes" id="UP000028492"/>
    </source>
</evidence>
<keyword evidence="6" id="KW-0175">Coiled coil</keyword>
<dbReference type="PANTHER" id="PTHR35794:SF2">
    <property type="entry name" value="CELL DIVISION PROTEIN DIVIVA"/>
    <property type="match status" value="1"/>
</dbReference>
<dbReference type="InterPro" id="IPR019933">
    <property type="entry name" value="DivIVA_domain"/>
</dbReference>
<evidence type="ECO:0000256" key="1">
    <source>
        <dbReference type="ARBA" id="ARBA00004496"/>
    </source>
</evidence>